<keyword evidence="5 8" id="KW-0812">Transmembrane</keyword>
<name>A0A9D9DR67_9BACT</name>
<dbReference type="InterPro" id="IPR000537">
    <property type="entry name" value="UbiA_prenyltransferase"/>
</dbReference>
<comment type="function">
    <text evidence="8">Conversion of 1,4-dihydroxy-2-naphthoate (DHNA) to demethylmenaquinone (DMK).</text>
</comment>
<dbReference type="AlphaFoldDB" id="A0A9D9DR67"/>
<feature type="transmembrane region" description="Helical" evidence="8">
    <location>
        <begin position="38"/>
        <end position="58"/>
    </location>
</feature>
<evidence type="ECO:0000256" key="5">
    <source>
        <dbReference type="ARBA" id="ARBA00022692"/>
    </source>
</evidence>
<dbReference type="InterPro" id="IPR044878">
    <property type="entry name" value="UbiA_sf"/>
</dbReference>
<reference evidence="10" key="2">
    <citation type="journal article" date="2021" name="PeerJ">
        <title>Extensive microbial diversity within the chicken gut microbiome revealed by metagenomics and culture.</title>
        <authorList>
            <person name="Gilroy R."/>
            <person name="Ravi A."/>
            <person name="Getino M."/>
            <person name="Pursley I."/>
            <person name="Horton D.L."/>
            <person name="Alikhan N.F."/>
            <person name="Baker D."/>
            <person name="Gharbi K."/>
            <person name="Hall N."/>
            <person name="Watson M."/>
            <person name="Adriaenssens E.M."/>
            <person name="Foster-Nyarko E."/>
            <person name="Jarju S."/>
            <person name="Secka A."/>
            <person name="Antonio M."/>
            <person name="Oren A."/>
            <person name="Chaudhuri R.R."/>
            <person name="La Ragione R."/>
            <person name="Hildebrand F."/>
            <person name="Pallen M.J."/>
        </authorList>
    </citation>
    <scope>NUCLEOTIDE SEQUENCE</scope>
    <source>
        <strain evidence="10">2889</strain>
    </source>
</reference>
<dbReference type="Proteomes" id="UP000823612">
    <property type="component" value="Unassembled WGS sequence"/>
</dbReference>
<feature type="transmembrane region" description="Helical" evidence="8">
    <location>
        <begin position="281"/>
        <end position="299"/>
    </location>
</feature>
<keyword evidence="7 8" id="KW-0472">Membrane</keyword>
<evidence type="ECO:0000256" key="6">
    <source>
        <dbReference type="ARBA" id="ARBA00022989"/>
    </source>
</evidence>
<feature type="transmembrane region" description="Helical" evidence="8">
    <location>
        <begin position="251"/>
        <end position="269"/>
    </location>
</feature>
<comment type="caution">
    <text evidence="10">The sequence shown here is derived from an EMBL/GenBank/DDBJ whole genome shotgun (WGS) entry which is preliminary data.</text>
</comment>
<comment type="catalytic activity">
    <reaction evidence="8">
        <text>an all-trans-polyprenyl diphosphate + 1,4-dihydroxy-2-naphthoate + H(+) = a 2-demethylmenaquinol + CO2 + diphosphate</text>
        <dbReference type="Rhea" id="RHEA:26478"/>
        <dbReference type="Rhea" id="RHEA-COMP:9563"/>
        <dbReference type="Rhea" id="RHEA-COMP:9564"/>
        <dbReference type="ChEBI" id="CHEBI:11173"/>
        <dbReference type="ChEBI" id="CHEBI:15378"/>
        <dbReference type="ChEBI" id="CHEBI:16526"/>
        <dbReference type="ChEBI" id="CHEBI:33019"/>
        <dbReference type="ChEBI" id="CHEBI:55437"/>
        <dbReference type="ChEBI" id="CHEBI:58914"/>
        <dbReference type="EC" id="2.5.1.74"/>
    </reaction>
</comment>
<dbReference type="PIRSF" id="PIRSF005355">
    <property type="entry name" value="UBIAD1"/>
    <property type="match status" value="1"/>
</dbReference>
<dbReference type="GO" id="GO:0042371">
    <property type="term" value="P:vitamin K biosynthetic process"/>
    <property type="evidence" value="ECO:0007669"/>
    <property type="project" value="TreeGrafter"/>
</dbReference>
<proteinExistence type="inferred from homology"/>
<dbReference type="PANTHER" id="PTHR13929">
    <property type="entry name" value="1,4-DIHYDROXY-2-NAPHTHOATE OCTAPRENYLTRANSFERASE"/>
    <property type="match status" value="1"/>
</dbReference>
<dbReference type="GO" id="GO:0046428">
    <property type="term" value="F:1,4-dihydroxy-2-naphthoate polyprenyltransferase activity"/>
    <property type="evidence" value="ECO:0007669"/>
    <property type="project" value="UniProtKB-UniRule"/>
</dbReference>
<dbReference type="PANTHER" id="PTHR13929:SF0">
    <property type="entry name" value="UBIA PRENYLTRANSFERASE DOMAIN-CONTAINING PROTEIN 1"/>
    <property type="match status" value="1"/>
</dbReference>
<keyword evidence="6 8" id="KW-1133">Transmembrane helix</keyword>
<dbReference type="CDD" id="cd13962">
    <property type="entry name" value="PT_UbiA_UBIAD1"/>
    <property type="match status" value="1"/>
</dbReference>
<comment type="pathway">
    <text evidence="8">Quinol/quinone metabolism; menaquinone biosynthesis; menaquinol from 1,4-dihydroxy-2-naphthoate: step 1/2.</text>
</comment>
<dbReference type="InterPro" id="IPR004657">
    <property type="entry name" value="MenA"/>
</dbReference>
<dbReference type="InterPro" id="IPR026046">
    <property type="entry name" value="UBIAD1"/>
</dbReference>
<protein>
    <recommendedName>
        <fullName evidence="8 9">1,4-dihydroxy-2-naphthoate octaprenyltransferase</fullName>
        <shortName evidence="8">DHNA-octaprenyltransferase</shortName>
        <ecNumber evidence="8 9">2.5.1.74</ecNumber>
    </recommendedName>
</protein>
<organism evidence="10 11">
    <name type="scientific">Candidatus Pullibacteroides excrementavium</name>
    <dbReference type="NCBI Taxonomy" id="2840905"/>
    <lineage>
        <taxon>Bacteria</taxon>
        <taxon>Pseudomonadati</taxon>
        <taxon>Bacteroidota</taxon>
        <taxon>Bacteroidia</taxon>
        <taxon>Bacteroidales</taxon>
        <taxon>Candidatus Pullibacteroides</taxon>
    </lineage>
</organism>
<evidence type="ECO:0000313" key="10">
    <source>
        <dbReference type="EMBL" id="MBO8432056.1"/>
    </source>
</evidence>
<feature type="transmembrane region" description="Helical" evidence="8">
    <location>
        <begin position="93"/>
        <end position="110"/>
    </location>
</feature>
<keyword evidence="4 8" id="KW-0808">Transferase</keyword>
<evidence type="ECO:0000256" key="9">
    <source>
        <dbReference type="NCBIfam" id="TIGR00751"/>
    </source>
</evidence>
<evidence type="ECO:0000256" key="2">
    <source>
        <dbReference type="ARBA" id="ARBA00022428"/>
    </source>
</evidence>
<comment type="subcellular location">
    <subcellularLocation>
        <location evidence="8">Cell membrane</location>
        <topology evidence="8">Multi-pass membrane protein</topology>
    </subcellularLocation>
    <subcellularLocation>
        <location evidence="1">Membrane</location>
        <topology evidence="1">Multi-pass membrane protein</topology>
    </subcellularLocation>
</comment>
<dbReference type="HAMAP" id="MF_01937">
    <property type="entry name" value="MenA_1"/>
    <property type="match status" value="1"/>
</dbReference>
<evidence type="ECO:0000256" key="1">
    <source>
        <dbReference type="ARBA" id="ARBA00004141"/>
    </source>
</evidence>
<accession>A0A9D9DR67</accession>
<feature type="transmembrane region" description="Helical" evidence="8">
    <location>
        <begin position="177"/>
        <end position="196"/>
    </location>
</feature>
<keyword evidence="2 8" id="KW-0474">Menaquinone biosynthesis</keyword>
<reference evidence="10" key="1">
    <citation type="submission" date="2020-10" db="EMBL/GenBank/DDBJ databases">
        <authorList>
            <person name="Gilroy R."/>
        </authorList>
    </citation>
    <scope>NUCLEOTIDE SEQUENCE</scope>
    <source>
        <strain evidence="10">2889</strain>
    </source>
</reference>
<feature type="transmembrane region" description="Helical" evidence="8">
    <location>
        <begin position="122"/>
        <end position="141"/>
    </location>
</feature>
<dbReference type="Gene3D" id="1.10.357.140">
    <property type="entry name" value="UbiA prenyltransferase"/>
    <property type="match status" value="1"/>
</dbReference>
<evidence type="ECO:0000313" key="11">
    <source>
        <dbReference type="Proteomes" id="UP000823612"/>
    </source>
</evidence>
<dbReference type="EMBL" id="JADIMZ010000028">
    <property type="protein sequence ID" value="MBO8432056.1"/>
    <property type="molecule type" value="Genomic_DNA"/>
</dbReference>
<keyword evidence="3 8" id="KW-1003">Cell membrane</keyword>
<gene>
    <name evidence="8 10" type="primary">menA</name>
    <name evidence="10" type="ORF">IAB08_02020</name>
</gene>
<dbReference type="GO" id="GO:0009234">
    <property type="term" value="P:menaquinone biosynthetic process"/>
    <property type="evidence" value="ECO:0007669"/>
    <property type="project" value="UniProtKB-UniRule"/>
</dbReference>
<dbReference type="NCBIfam" id="TIGR00751">
    <property type="entry name" value="menA"/>
    <property type="match status" value="1"/>
</dbReference>
<evidence type="ECO:0000256" key="4">
    <source>
        <dbReference type="ARBA" id="ARBA00022679"/>
    </source>
</evidence>
<evidence type="ECO:0000256" key="3">
    <source>
        <dbReference type="ARBA" id="ARBA00022475"/>
    </source>
</evidence>
<sequence>MNKLAYRIQSLRPRTLPLSVSGIILGSFLAYPSGNFSWPVFGLALLTTLCLQIVSNLANDLGDMRHGTDNENRLGPTRALQAGALSVKDYRRMIAGFCLLAIFFGISLIYKAFGCLFCSNSYILLCGGALAILAALGYTLGTRPYGYRGLGDVFVFLFFGLLSTCGSYFLMRPVLSEIPLILLPASGAGFFITGVLNVNNMRDRENDAACGKHTIAVKLGLHKAKIYHFGLIIGGWLLMTIYSSITFDSLWNFLYILSLPLFIRHLYCIAQGEGRALDPQLKFLSISTLAFCILAAIGLCL</sequence>
<comment type="similarity">
    <text evidence="8">Belongs to the MenA family. Type 1 subfamily.</text>
</comment>
<feature type="transmembrane region" description="Helical" evidence="8">
    <location>
        <begin position="15"/>
        <end position="32"/>
    </location>
</feature>
<dbReference type="EC" id="2.5.1.74" evidence="8 9"/>
<dbReference type="Pfam" id="PF01040">
    <property type="entry name" value="UbiA"/>
    <property type="match status" value="1"/>
</dbReference>
<feature type="transmembrane region" description="Helical" evidence="8">
    <location>
        <begin position="153"/>
        <end position="171"/>
    </location>
</feature>
<evidence type="ECO:0000256" key="8">
    <source>
        <dbReference type="HAMAP-Rule" id="MF_01937"/>
    </source>
</evidence>
<evidence type="ECO:0000256" key="7">
    <source>
        <dbReference type="ARBA" id="ARBA00023136"/>
    </source>
</evidence>
<feature type="transmembrane region" description="Helical" evidence="8">
    <location>
        <begin position="226"/>
        <end position="245"/>
    </location>
</feature>
<dbReference type="GO" id="GO:0005886">
    <property type="term" value="C:plasma membrane"/>
    <property type="evidence" value="ECO:0007669"/>
    <property type="project" value="UniProtKB-SubCell"/>
</dbReference>